<dbReference type="AlphaFoldDB" id="A0A561PCG1"/>
<accession>A0A561PCG1</accession>
<dbReference type="PANTHER" id="PTHR38479">
    <property type="entry name" value="LMO0824 PROTEIN"/>
    <property type="match status" value="1"/>
</dbReference>
<evidence type="ECO:0000313" key="2">
    <source>
        <dbReference type="Proteomes" id="UP000320811"/>
    </source>
</evidence>
<reference evidence="1 2" key="1">
    <citation type="submission" date="2019-06" db="EMBL/GenBank/DDBJ databases">
        <title>Sorghum-associated microbial communities from plants grown in Nebraska, USA.</title>
        <authorList>
            <person name="Schachtman D."/>
        </authorList>
    </citation>
    <scope>NUCLEOTIDE SEQUENCE [LARGE SCALE GENOMIC DNA]</scope>
    <source>
        <strain evidence="1 2">1209</strain>
    </source>
</reference>
<name>A0A561PCG1_9BACT</name>
<dbReference type="OrthoDB" id="2210247at2"/>
<proteinExistence type="predicted"/>
<dbReference type="Pfam" id="PF06224">
    <property type="entry name" value="AlkZ-like"/>
    <property type="match status" value="1"/>
</dbReference>
<dbReference type="InterPro" id="IPR009351">
    <property type="entry name" value="AlkZ-like"/>
</dbReference>
<dbReference type="Proteomes" id="UP000320811">
    <property type="component" value="Unassembled WGS sequence"/>
</dbReference>
<protein>
    <submittedName>
        <fullName evidence="1">Winged helix DNA-binding protein</fullName>
    </submittedName>
</protein>
<comment type="caution">
    <text evidence="1">The sequence shown here is derived from an EMBL/GenBank/DDBJ whole genome shotgun (WGS) entry which is preliminary data.</text>
</comment>
<keyword evidence="1" id="KW-0238">DNA-binding</keyword>
<dbReference type="GO" id="GO:0003677">
    <property type="term" value="F:DNA binding"/>
    <property type="evidence" value="ECO:0007669"/>
    <property type="project" value="UniProtKB-KW"/>
</dbReference>
<dbReference type="EMBL" id="VIWO01000008">
    <property type="protein sequence ID" value="TWF35807.1"/>
    <property type="molecule type" value="Genomic_DNA"/>
</dbReference>
<organism evidence="1 2">
    <name type="scientific">Chitinophaga polysaccharea</name>
    <dbReference type="NCBI Taxonomy" id="1293035"/>
    <lineage>
        <taxon>Bacteria</taxon>
        <taxon>Pseudomonadati</taxon>
        <taxon>Bacteroidota</taxon>
        <taxon>Chitinophagia</taxon>
        <taxon>Chitinophagales</taxon>
        <taxon>Chitinophagaceae</taxon>
        <taxon>Chitinophaga</taxon>
    </lineage>
</organism>
<gene>
    <name evidence="1" type="ORF">FHW36_108163</name>
</gene>
<dbReference type="PANTHER" id="PTHR38479:SF2">
    <property type="entry name" value="WINGED HELIX DNA-BINDING DOMAIN-CONTAINING PROTEIN"/>
    <property type="match status" value="1"/>
</dbReference>
<dbReference type="RefSeq" id="WP_145673045.1">
    <property type="nucleotide sequence ID" value="NZ_VIWO01000008.1"/>
</dbReference>
<sequence length="349" mass="39017">MNSQQIALLRLQQQQLIQPTFTQAADLVWWMGCMQAQDYAGAKWAIGMRVKGSTDASIEAALQEGKILRTHILRPTWHFVSPEDIRWILSLTAPRIKAFNKNLHARLGITDKDLHRSSQILGKALAGRSLTRTALVPLLHKARIDTDDIRLGFHLMHAELEGIICSGPRQGKQFTYALLNDRAAPVAPISRGEAITRLTLRYFRSRGPATVNDFQWWSGLRMPDIKMGLQENKDLLTAFIANGQAYWYDAAMPMKTMATSPLLLPAYDEYTVAYKDRSDVLPAALITATGYGIYKPTVVNKGQIAGTWSRKISHHHLEIDTQVPAGPLRALPRAIAAYRSFMGKADKFG</sequence>
<evidence type="ECO:0000313" key="1">
    <source>
        <dbReference type="EMBL" id="TWF35807.1"/>
    </source>
</evidence>
<keyword evidence="2" id="KW-1185">Reference proteome</keyword>